<evidence type="ECO:0000259" key="1">
    <source>
        <dbReference type="Pfam" id="PF13518"/>
    </source>
</evidence>
<dbReference type="AlphaFoldDB" id="A0A6C0H932"/>
<dbReference type="EMBL" id="MN739898">
    <property type="protein sequence ID" value="QHT76625.1"/>
    <property type="molecule type" value="Genomic_DNA"/>
</dbReference>
<dbReference type="SUPFAM" id="SSF46689">
    <property type="entry name" value="Homeodomain-like"/>
    <property type="match status" value="1"/>
</dbReference>
<name>A0A6C0H932_9ZZZZ</name>
<sequence length="233" mass="27978">MSKHKSKDYKITAVKYYLENDTNYTKTCEIFKCSERSLKRWIERYEELEEIKRLNRKPTSYKITKDQVKYAIQKLKENEQITMEELYKIIKKKYKDFDITPQHLGQVIRDNNITRKRTRHEHYPKERYGKPTDIKKELKIFYKEVSKFSLDKIISLDETSIQPAMYLSYSKCALGKRCVVKTDDNYVFRKFTLLCAISNSKCVGATLYKEGGMTKERFVDFLETNIFNKYKNH</sequence>
<dbReference type="InterPro" id="IPR009057">
    <property type="entry name" value="Homeodomain-like_sf"/>
</dbReference>
<feature type="domain" description="Insertion element IS150 protein InsJ-like helix-turn-helix" evidence="1">
    <location>
        <begin position="10"/>
        <end position="58"/>
    </location>
</feature>
<reference evidence="2" key="1">
    <citation type="journal article" date="2020" name="Nature">
        <title>Giant virus diversity and host interactions through global metagenomics.</title>
        <authorList>
            <person name="Schulz F."/>
            <person name="Roux S."/>
            <person name="Paez-Espino D."/>
            <person name="Jungbluth S."/>
            <person name="Walsh D.A."/>
            <person name="Denef V.J."/>
            <person name="McMahon K.D."/>
            <person name="Konstantinidis K.T."/>
            <person name="Eloe-Fadrosh E.A."/>
            <person name="Kyrpides N.C."/>
            <person name="Woyke T."/>
        </authorList>
    </citation>
    <scope>NUCLEOTIDE SEQUENCE</scope>
    <source>
        <strain evidence="2">GVMAG-M-3300023179-82</strain>
    </source>
</reference>
<proteinExistence type="predicted"/>
<organism evidence="2">
    <name type="scientific">viral metagenome</name>
    <dbReference type="NCBI Taxonomy" id="1070528"/>
    <lineage>
        <taxon>unclassified sequences</taxon>
        <taxon>metagenomes</taxon>
        <taxon>organismal metagenomes</taxon>
    </lineage>
</organism>
<dbReference type="InterPro" id="IPR055247">
    <property type="entry name" value="InsJ-like_HTH"/>
</dbReference>
<accession>A0A6C0H932</accession>
<dbReference type="Pfam" id="PF13518">
    <property type="entry name" value="HTH_28"/>
    <property type="match status" value="1"/>
</dbReference>
<evidence type="ECO:0000313" key="2">
    <source>
        <dbReference type="EMBL" id="QHT76625.1"/>
    </source>
</evidence>
<protein>
    <recommendedName>
        <fullName evidence="1">Insertion element IS150 protein InsJ-like helix-turn-helix domain-containing protein</fullName>
    </recommendedName>
</protein>